<dbReference type="PANTHER" id="PTHR23026">
    <property type="entry name" value="NADPH NITROREDUCTASE"/>
    <property type="match status" value="1"/>
</dbReference>
<keyword evidence="2" id="KW-0288">FMN</keyword>
<dbReference type="InterPro" id="IPR029479">
    <property type="entry name" value="Nitroreductase"/>
</dbReference>
<evidence type="ECO:0000313" key="6">
    <source>
        <dbReference type="Proteomes" id="UP000183461"/>
    </source>
</evidence>
<evidence type="ECO:0000256" key="3">
    <source>
        <dbReference type="ARBA" id="ARBA00023002"/>
    </source>
</evidence>
<reference evidence="5 6" key="1">
    <citation type="submission" date="2016-11" db="EMBL/GenBank/DDBJ databases">
        <authorList>
            <person name="Jaros S."/>
            <person name="Januszkiewicz K."/>
            <person name="Wedrychowicz H."/>
        </authorList>
    </citation>
    <scope>NUCLEOTIDE SEQUENCE [LARGE SCALE GENOMIC DNA]</scope>
    <source>
        <strain evidence="5 6">YL228</strain>
    </source>
</reference>
<protein>
    <submittedName>
        <fullName evidence="5">Nitroreductase</fullName>
    </submittedName>
</protein>
<dbReference type="Gene3D" id="3.40.109.10">
    <property type="entry name" value="NADH Oxidase"/>
    <property type="match status" value="1"/>
</dbReference>
<dbReference type="SUPFAM" id="SSF55469">
    <property type="entry name" value="FMN-dependent nitroreductase-like"/>
    <property type="match status" value="1"/>
</dbReference>
<keyword evidence="1" id="KW-0285">Flavoprotein</keyword>
<evidence type="ECO:0000259" key="4">
    <source>
        <dbReference type="Pfam" id="PF00881"/>
    </source>
</evidence>
<dbReference type="AlphaFoldDB" id="A0A1K1LJA9"/>
<dbReference type="RefSeq" id="WP_072298894.1">
    <property type="nucleotide sequence ID" value="NZ_FPIP01000001.1"/>
</dbReference>
<dbReference type="InterPro" id="IPR000415">
    <property type="entry name" value="Nitroreductase-like"/>
</dbReference>
<organism evidence="5 6">
    <name type="scientific">Ruminococcus flavefaciens</name>
    <dbReference type="NCBI Taxonomy" id="1265"/>
    <lineage>
        <taxon>Bacteria</taxon>
        <taxon>Bacillati</taxon>
        <taxon>Bacillota</taxon>
        <taxon>Clostridia</taxon>
        <taxon>Eubacteriales</taxon>
        <taxon>Oscillospiraceae</taxon>
        <taxon>Ruminococcus</taxon>
    </lineage>
</organism>
<evidence type="ECO:0000256" key="1">
    <source>
        <dbReference type="ARBA" id="ARBA00022630"/>
    </source>
</evidence>
<dbReference type="Pfam" id="PF00881">
    <property type="entry name" value="Nitroreductase"/>
    <property type="match status" value="1"/>
</dbReference>
<gene>
    <name evidence="5" type="ORF">SAMN02910280_0437</name>
</gene>
<sequence length="205" mass="23362">MDFYEAVNKRSSIRDFTDEAIPEETIKRIIEAAYKAPTNDHFRDWHFIVVTDKALMAEVLSGVPKDLTVKDVDKMTFISDPVQKESYQVAVPKQYSMLINAAAVIIPLMKKKVDILHPADLSHLNCFASVWCSIENLWLAATAEGYGCNLRIPWGNEEEAARKATGFPEEYMIPCFIGIGRPAENAKRTKQLVPDMEKQLHWQKF</sequence>
<keyword evidence="3" id="KW-0560">Oxidoreductase</keyword>
<dbReference type="InterPro" id="IPR050627">
    <property type="entry name" value="Nitroreductase/BluB"/>
</dbReference>
<proteinExistence type="predicted"/>
<dbReference type="PANTHER" id="PTHR23026:SF90">
    <property type="entry name" value="IODOTYROSINE DEIODINASE 1"/>
    <property type="match status" value="1"/>
</dbReference>
<dbReference type="GO" id="GO:0016491">
    <property type="term" value="F:oxidoreductase activity"/>
    <property type="evidence" value="ECO:0007669"/>
    <property type="project" value="UniProtKB-KW"/>
</dbReference>
<evidence type="ECO:0000256" key="2">
    <source>
        <dbReference type="ARBA" id="ARBA00022643"/>
    </source>
</evidence>
<dbReference type="Proteomes" id="UP000183461">
    <property type="component" value="Unassembled WGS sequence"/>
</dbReference>
<accession>A0A1K1LJA9</accession>
<dbReference type="EMBL" id="FPIP01000001">
    <property type="protein sequence ID" value="SFW10959.1"/>
    <property type="molecule type" value="Genomic_DNA"/>
</dbReference>
<name>A0A1K1LJA9_RUMFL</name>
<feature type="domain" description="Nitroreductase" evidence="4">
    <location>
        <begin position="8"/>
        <end position="181"/>
    </location>
</feature>
<evidence type="ECO:0000313" key="5">
    <source>
        <dbReference type="EMBL" id="SFW10959.1"/>
    </source>
</evidence>